<keyword evidence="2 6" id="KW-0678">Repressor</keyword>
<dbReference type="RefSeq" id="XP_039120361.1">
    <property type="nucleotide sequence ID" value="XM_039264427.1"/>
</dbReference>
<keyword evidence="3 6" id="KW-0805">Transcription regulation</keyword>
<dbReference type="RefSeq" id="XP_039120356.1">
    <property type="nucleotide sequence ID" value="XM_039264422.1"/>
</dbReference>
<evidence type="ECO:0000313" key="13">
    <source>
        <dbReference type="RefSeq" id="XP_039120373.1"/>
    </source>
</evidence>
<dbReference type="GO" id="GO:0000166">
    <property type="term" value="F:nucleotide binding"/>
    <property type="evidence" value="ECO:0007669"/>
    <property type="project" value="InterPro"/>
</dbReference>
<dbReference type="Pfam" id="PF02403">
    <property type="entry name" value="Seryl_tRNA_N"/>
    <property type="match status" value="1"/>
</dbReference>
<dbReference type="PROSITE" id="PS51754">
    <property type="entry name" value="OVATE"/>
    <property type="match status" value="1"/>
</dbReference>
<dbReference type="InterPro" id="IPR042103">
    <property type="entry name" value="SerRS_1_N_sf"/>
</dbReference>
<comment type="subcellular location">
    <subcellularLocation>
        <location evidence="1 6">Nucleus</location>
    </subcellularLocation>
</comment>
<evidence type="ECO:0000259" key="7">
    <source>
        <dbReference type="PROSITE" id="PS51754"/>
    </source>
</evidence>
<sequence>MVKESFAVVKRSDDPYSDFRRSMTEMIVEKELYEPPALEELLHCLLSLNSRHHHRTIISTFSEIWDALFPKPLRRGRHQRSKKSAGSFAHFPHRPRPQGCWISISSGPRKALIPSACMHQRSKKSQRRRFASVKVINEIIGLDKEWRQHQFELEILRKDFNRINKDVAHLKIVKEDATEMINSTNGNKKLTAEKEIEVQQAKVALDSKLEIIGNLVHDSVLVSSDEANNEIV</sequence>
<dbReference type="Gene3D" id="1.10.287.40">
    <property type="entry name" value="Serine-tRNA synthetase, tRNA binding domain"/>
    <property type="match status" value="1"/>
</dbReference>
<dbReference type="NCBIfam" id="TIGR01568">
    <property type="entry name" value="A_thal_3678"/>
    <property type="match status" value="1"/>
</dbReference>
<dbReference type="Proteomes" id="UP001515500">
    <property type="component" value="Chromosome 3"/>
</dbReference>
<dbReference type="RefSeq" id="XP_039120373.1">
    <property type="nucleotide sequence ID" value="XM_039264439.1"/>
</dbReference>
<keyword evidence="8" id="KW-1185">Reference proteome</keyword>
<name>A0AB40AZ79_DIOCR</name>
<evidence type="ECO:0000313" key="11">
    <source>
        <dbReference type="RefSeq" id="XP_039120363.1"/>
    </source>
</evidence>
<dbReference type="InterPro" id="IPR010978">
    <property type="entry name" value="tRNA-bd_arm"/>
</dbReference>
<dbReference type="RefSeq" id="XP_039120363.1">
    <property type="nucleotide sequence ID" value="XM_039264429.1"/>
</dbReference>
<dbReference type="RefSeq" id="XP_039120368.1">
    <property type="nucleotide sequence ID" value="XM_039264434.1"/>
</dbReference>
<keyword evidence="4 6" id="KW-0804">Transcription</keyword>
<evidence type="ECO:0000313" key="12">
    <source>
        <dbReference type="RefSeq" id="XP_039120368.1"/>
    </source>
</evidence>
<dbReference type="InterPro" id="IPR015866">
    <property type="entry name" value="Ser-tRNA-synth_1_N"/>
</dbReference>
<dbReference type="PANTHER" id="PTHR33057:SF224">
    <property type="entry name" value="TRANSCRIPTION REPRESSOR"/>
    <property type="match status" value="1"/>
</dbReference>
<evidence type="ECO:0000256" key="3">
    <source>
        <dbReference type="ARBA" id="ARBA00023015"/>
    </source>
</evidence>
<dbReference type="Pfam" id="PF04844">
    <property type="entry name" value="Ovate"/>
    <property type="match status" value="1"/>
</dbReference>
<dbReference type="GO" id="GO:0005634">
    <property type="term" value="C:nucleus"/>
    <property type="evidence" value="ECO:0007669"/>
    <property type="project" value="UniProtKB-SubCell"/>
</dbReference>
<evidence type="ECO:0000256" key="6">
    <source>
        <dbReference type="RuleBase" id="RU367028"/>
    </source>
</evidence>
<dbReference type="AlphaFoldDB" id="A0AB40AZ79"/>
<dbReference type="InterPro" id="IPR006458">
    <property type="entry name" value="Ovate_C"/>
</dbReference>
<dbReference type="SUPFAM" id="SSF46589">
    <property type="entry name" value="tRNA-binding arm"/>
    <property type="match status" value="1"/>
</dbReference>
<evidence type="ECO:0000256" key="4">
    <source>
        <dbReference type="ARBA" id="ARBA00023163"/>
    </source>
</evidence>
<dbReference type="GO" id="GO:0045892">
    <property type="term" value="P:negative regulation of DNA-templated transcription"/>
    <property type="evidence" value="ECO:0007669"/>
    <property type="project" value="UniProtKB-UniRule"/>
</dbReference>
<evidence type="ECO:0000256" key="2">
    <source>
        <dbReference type="ARBA" id="ARBA00022491"/>
    </source>
</evidence>
<dbReference type="InterPro" id="IPR038933">
    <property type="entry name" value="Ovate"/>
</dbReference>
<protein>
    <recommendedName>
        <fullName evidence="6">Transcription repressor</fullName>
    </recommendedName>
    <alternativeName>
        <fullName evidence="6">Ovate family protein</fullName>
    </alternativeName>
</protein>
<evidence type="ECO:0000313" key="8">
    <source>
        <dbReference type="Proteomes" id="UP001515500"/>
    </source>
</evidence>
<evidence type="ECO:0000313" key="10">
    <source>
        <dbReference type="RefSeq" id="XP_039120361.1"/>
    </source>
</evidence>
<keyword evidence="5 6" id="KW-0539">Nucleus</keyword>
<proteinExistence type="predicted"/>
<dbReference type="PANTHER" id="PTHR33057">
    <property type="entry name" value="TRANSCRIPTION REPRESSOR OFP7-RELATED"/>
    <property type="match status" value="1"/>
</dbReference>
<feature type="domain" description="OVATE" evidence="7">
    <location>
        <begin position="8"/>
        <end position="67"/>
    </location>
</feature>
<evidence type="ECO:0000313" key="9">
    <source>
        <dbReference type="RefSeq" id="XP_039120356.1"/>
    </source>
</evidence>
<evidence type="ECO:0000256" key="5">
    <source>
        <dbReference type="ARBA" id="ARBA00023242"/>
    </source>
</evidence>
<comment type="function">
    <text evidence="6">Transcriptional repressor that regulates multiple aspects of plant growth and development.</text>
</comment>
<evidence type="ECO:0000256" key="1">
    <source>
        <dbReference type="ARBA" id="ARBA00004123"/>
    </source>
</evidence>
<gene>
    <name evidence="9 10 11 12 13" type="primary">LOC120256751</name>
</gene>
<dbReference type="GeneID" id="120256751"/>
<organism evidence="8 12">
    <name type="scientific">Dioscorea cayennensis subsp. rotundata</name>
    <name type="common">White Guinea yam</name>
    <name type="synonym">Dioscorea rotundata</name>
    <dbReference type="NCBI Taxonomy" id="55577"/>
    <lineage>
        <taxon>Eukaryota</taxon>
        <taxon>Viridiplantae</taxon>
        <taxon>Streptophyta</taxon>
        <taxon>Embryophyta</taxon>
        <taxon>Tracheophyta</taxon>
        <taxon>Spermatophyta</taxon>
        <taxon>Magnoliopsida</taxon>
        <taxon>Liliopsida</taxon>
        <taxon>Dioscoreales</taxon>
        <taxon>Dioscoreaceae</taxon>
        <taxon>Dioscorea</taxon>
    </lineage>
</organism>
<reference evidence="9 10" key="1">
    <citation type="submission" date="2025-04" db="UniProtKB">
        <authorList>
            <consortium name="RefSeq"/>
        </authorList>
    </citation>
    <scope>IDENTIFICATION</scope>
</reference>
<accession>A0AB40AZ79</accession>